<dbReference type="InterPro" id="IPR011006">
    <property type="entry name" value="CheY-like_superfamily"/>
</dbReference>
<dbReference type="SMART" id="SM00448">
    <property type="entry name" value="REC"/>
    <property type="match status" value="1"/>
</dbReference>
<dbReference type="CDD" id="cd00156">
    <property type="entry name" value="REC"/>
    <property type="match status" value="1"/>
</dbReference>
<name>A0A110B2P9_9SPHI</name>
<accession>A0A110B2P9</accession>
<dbReference type="RefSeq" id="WP_096352245.1">
    <property type="nucleotide sequence ID" value="NZ_AP017313.1"/>
</dbReference>
<dbReference type="Pfam" id="PF00072">
    <property type="entry name" value="Response_reg"/>
    <property type="match status" value="1"/>
</dbReference>
<dbReference type="Gene3D" id="3.40.50.2300">
    <property type="match status" value="1"/>
</dbReference>
<dbReference type="InterPro" id="IPR013767">
    <property type="entry name" value="PAS_fold"/>
</dbReference>
<dbReference type="Proteomes" id="UP000218263">
    <property type="component" value="Chromosome"/>
</dbReference>
<protein>
    <submittedName>
        <fullName evidence="1">Response regulator of RpoS</fullName>
    </submittedName>
</protein>
<evidence type="ECO:0000313" key="2">
    <source>
        <dbReference type="Proteomes" id="UP000218263"/>
    </source>
</evidence>
<reference evidence="1 2" key="1">
    <citation type="submission" date="2015-12" db="EMBL/GenBank/DDBJ databases">
        <title>Genome sequence of Mucilaginibacter gotjawali.</title>
        <authorList>
            <person name="Lee J.S."/>
            <person name="Lee K.C."/>
            <person name="Kim K.K."/>
            <person name="Lee B.W."/>
        </authorList>
    </citation>
    <scope>NUCLEOTIDE SEQUENCE [LARGE SCALE GENOMIC DNA]</scope>
    <source>
        <strain evidence="1 2">SA3-7</strain>
    </source>
</reference>
<dbReference type="Pfam" id="PF00989">
    <property type="entry name" value="PAS"/>
    <property type="match status" value="1"/>
</dbReference>
<dbReference type="EMBL" id="AP017313">
    <property type="protein sequence ID" value="BAU54338.1"/>
    <property type="molecule type" value="Genomic_DNA"/>
</dbReference>
<dbReference type="GO" id="GO:0006355">
    <property type="term" value="P:regulation of DNA-templated transcription"/>
    <property type="evidence" value="ECO:0007669"/>
    <property type="project" value="InterPro"/>
</dbReference>
<dbReference type="CDD" id="cd00130">
    <property type="entry name" value="PAS"/>
    <property type="match status" value="1"/>
</dbReference>
<dbReference type="SUPFAM" id="SSF55785">
    <property type="entry name" value="PYP-like sensor domain (PAS domain)"/>
    <property type="match status" value="1"/>
</dbReference>
<keyword evidence="2" id="KW-1185">Reference proteome</keyword>
<dbReference type="NCBIfam" id="TIGR00229">
    <property type="entry name" value="sensory_box"/>
    <property type="match status" value="1"/>
</dbReference>
<dbReference type="PANTHER" id="PTHR45526:SF1">
    <property type="entry name" value="TRANSCRIPTIONAL REGULATORY PROTEIN DCUR-RELATED"/>
    <property type="match status" value="1"/>
</dbReference>
<dbReference type="PROSITE" id="PS50110">
    <property type="entry name" value="RESPONSE_REGULATORY"/>
    <property type="match status" value="1"/>
</dbReference>
<dbReference type="InterPro" id="IPR035965">
    <property type="entry name" value="PAS-like_dom_sf"/>
</dbReference>
<dbReference type="Gene3D" id="3.30.450.20">
    <property type="entry name" value="PAS domain"/>
    <property type="match status" value="1"/>
</dbReference>
<gene>
    <name evidence="1" type="ORF">MgSA37_02513</name>
</gene>
<dbReference type="PROSITE" id="PS50112">
    <property type="entry name" value="PAS"/>
    <property type="match status" value="1"/>
</dbReference>
<dbReference type="OrthoDB" id="6231665at2"/>
<dbReference type="InterPro" id="IPR001789">
    <property type="entry name" value="Sig_transdc_resp-reg_receiver"/>
</dbReference>
<dbReference type="InterPro" id="IPR000014">
    <property type="entry name" value="PAS"/>
</dbReference>
<sequence>MKIDKRPYTILVIEDNPGDVTLVEDFLLEHIEYLKLNNARNFKTAKEILSFQNGLIDAVLLDLSLPDKSGVELILDIVALCRKTPVIVLTGNSDFCFGAKSLSLGVSDYLLKDELTSLTLYKSIVYGIERKKATSALEESEKKYSELFHLSPMPMYVVDLETLEFLNVNRAAIRHYGYSRDEFLRMTIRDIRPAEDIPVLEEGLLSTQYEDQLNLKGSFRHKLKNGNIIYVEVQGSTIMHKGRKAKLVLVIDVTEKLRYTKAIEEQNEKLREISWIQSHMVRAPVARILGLIAVLKVIKDNNNEMERVLNYLEISADELDLIIREITDKVALPDDFEFAKIEALAF</sequence>
<dbReference type="AlphaFoldDB" id="A0A110B2P9"/>
<dbReference type="SUPFAM" id="SSF52172">
    <property type="entry name" value="CheY-like"/>
    <property type="match status" value="1"/>
</dbReference>
<organism evidence="1 2">
    <name type="scientific">Mucilaginibacter gotjawali</name>
    <dbReference type="NCBI Taxonomy" id="1550579"/>
    <lineage>
        <taxon>Bacteria</taxon>
        <taxon>Pseudomonadati</taxon>
        <taxon>Bacteroidota</taxon>
        <taxon>Sphingobacteriia</taxon>
        <taxon>Sphingobacteriales</taxon>
        <taxon>Sphingobacteriaceae</taxon>
        <taxon>Mucilaginibacter</taxon>
    </lineage>
</organism>
<dbReference type="PANTHER" id="PTHR45526">
    <property type="entry name" value="TRANSCRIPTIONAL REGULATORY PROTEIN DPIA"/>
    <property type="match status" value="1"/>
</dbReference>
<dbReference type="InterPro" id="IPR051271">
    <property type="entry name" value="2C-system_Tx_regulators"/>
</dbReference>
<dbReference type="SMART" id="SM00091">
    <property type="entry name" value="PAS"/>
    <property type="match status" value="1"/>
</dbReference>
<evidence type="ECO:0000313" key="1">
    <source>
        <dbReference type="EMBL" id="BAU54338.1"/>
    </source>
</evidence>
<proteinExistence type="predicted"/>
<dbReference type="GO" id="GO:0000156">
    <property type="term" value="F:phosphorelay response regulator activity"/>
    <property type="evidence" value="ECO:0007669"/>
    <property type="project" value="TreeGrafter"/>
</dbReference>
<dbReference type="KEGG" id="mgot:MgSA37_02513"/>